<dbReference type="EMBL" id="KB097379">
    <property type="protein sequence ID" value="ESN97328.1"/>
    <property type="molecule type" value="Genomic_DNA"/>
</dbReference>
<dbReference type="InParanoid" id="T1FUT3"/>
<dbReference type="KEGG" id="hro:HELRODRAFT_193264"/>
<evidence type="ECO:0000256" key="1">
    <source>
        <dbReference type="SAM" id="MobiDB-lite"/>
    </source>
</evidence>
<accession>T1FUT3</accession>
<sequence>MPPQLMNTIDGTQGLMMLAQGPDGVIGLVPAATQHPGLVYNSAGGLVTPTELASAYRGLIPGHANMASVGMPSEVGLPGSAGLSGLKYISQPVGSQQYIMLGGASPSPATGTLGGAGGYIVQGGSAGGAGGLLVHGGAGAGVNGVGGLVMAGAAPGQTGGVLVAAPGGGSYFVHCNSSLPAVANGGSGGYILTGGAGTGGGILVQGGAGGQQYLMQYPGGGASLVQAANQAYDFGGGVGLQQAIHSNKISAFSKNSGQLSDGEKSSNIIAAPSYSVINPYTGAAIGIVGGASSASVQDSQQLDEPPLRLTSSNQQDSSTPSTSTAQATPKVGYYIVPSAGMVGGAGGVGLSGYTGTQYGSPIFAATDPNQATIIAAPSLTPYGRVASNHASIAQGYHPYRR</sequence>
<dbReference type="Proteomes" id="UP000015101">
    <property type="component" value="Unassembled WGS sequence"/>
</dbReference>
<gene>
    <name evidence="3" type="primary">20212579</name>
    <name evidence="2" type="ORF">HELRODRAFT_193264</name>
</gene>
<protein>
    <submittedName>
        <fullName evidence="2 3">Uncharacterized protein</fullName>
    </submittedName>
</protein>
<name>T1FUT3_HELRO</name>
<dbReference type="RefSeq" id="XP_009024505.1">
    <property type="nucleotide sequence ID" value="XM_009026257.1"/>
</dbReference>
<dbReference type="EMBL" id="AMQM01006306">
    <property type="status" value="NOT_ANNOTATED_CDS"/>
    <property type="molecule type" value="Genomic_DNA"/>
</dbReference>
<dbReference type="HOGENOM" id="CLU_687492_0_0_1"/>
<keyword evidence="4" id="KW-1185">Reference proteome</keyword>
<evidence type="ECO:0000313" key="2">
    <source>
        <dbReference type="EMBL" id="ESN97328.1"/>
    </source>
</evidence>
<organism evidence="3 4">
    <name type="scientific">Helobdella robusta</name>
    <name type="common">Californian leech</name>
    <dbReference type="NCBI Taxonomy" id="6412"/>
    <lineage>
        <taxon>Eukaryota</taxon>
        <taxon>Metazoa</taxon>
        <taxon>Spiralia</taxon>
        <taxon>Lophotrochozoa</taxon>
        <taxon>Annelida</taxon>
        <taxon>Clitellata</taxon>
        <taxon>Hirudinea</taxon>
        <taxon>Rhynchobdellida</taxon>
        <taxon>Glossiphoniidae</taxon>
        <taxon>Helobdella</taxon>
    </lineage>
</organism>
<evidence type="ECO:0000313" key="3">
    <source>
        <dbReference type="EnsemblMetazoa" id="HelroP193264"/>
    </source>
</evidence>
<reference evidence="4" key="1">
    <citation type="submission" date="2012-12" db="EMBL/GenBank/DDBJ databases">
        <authorList>
            <person name="Hellsten U."/>
            <person name="Grimwood J."/>
            <person name="Chapman J.A."/>
            <person name="Shapiro H."/>
            <person name="Aerts A."/>
            <person name="Otillar R.P."/>
            <person name="Terry A.Y."/>
            <person name="Boore J.L."/>
            <person name="Simakov O."/>
            <person name="Marletaz F."/>
            <person name="Cho S.-J."/>
            <person name="Edsinger-Gonzales E."/>
            <person name="Havlak P."/>
            <person name="Kuo D.-H."/>
            <person name="Larsson T."/>
            <person name="Lv J."/>
            <person name="Arendt D."/>
            <person name="Savage R."/>
            <person name="Osoegawa K."/>
            <person name="de Jong P."/>
            <person name="Lindberg D.R."/>
            <person name="Seaver E.C."/>
            <person name="Weisblat D.A."/>
            <person name="Putnam N.H."/>
            <person name="Grigoriev I.V."/>
            <person name="Rokhsar D.S."/>
        </authorList>
    </citation>
    <scope>NUCLEOTIDE SEQUENCE</scope>
</reference>
<reference evidence="3" key="3">
    <citation type="submission" date="2015-06" db="UniProtKB">
        <authorList>
            <consortium name="EnsemblMetazoa"/>
        </authorList>
    </citation>
    <scope>IDENTIFICATION</scope>
</reference>
<dbReference type="CTD" id="20212579"/>
<reference evidence="2 4" key="2">
    <citation type="journal article" date="2013" name="Nature">
        <title>Insights into bilaterian evolution from three spiralian genomes.</title>
        <authorList>
            <person name="Simakov O."/>
            <person name="Marletaz F."/>
            <person name="Cho S.J."/>
            <person name="Edsinger-Gonzales E."/>
            <person name="Havlak P."/>
            <person name="Hellsten U."/>
            <person name="Kuo D.H."/>
            <person name="Larsson T."/>
            <person name="Lv J."/>
            <person name="Arendt D."/>
            <person name="Savage R."/>
            <person name="Osoegawa K."/>
            <person name="de Jong P."/>
            <person name="Grimwood J."/>
            <person name="Chapman J.A."/>
            <person name="Shapiro H."/>
            <person name="Aerts A."/>
            <person name="Otillar R.P."/>
            <person name="Terry A.Y."/>
            <person name="Boore J.L."/>
            <person name="Grigoriev I.V."/>
            <person name="Lindberg D.R."/>
            <person name="Seaver E.C."/>
            <person name="Weisblat D.A."/>
            <person name="Putnam N.H."/>
            <person name="Rokhsar D.S."/>
        </authorList>
    </citation>
    <scope>NUCLEOTIDE SEQUENCE</scope>
</reference>
<dbReference type="EnsemblMetazoa" id="HelroT193264">
    <property type="protein sequence ID" value="HelroP193264"/>
    <property type="gene ID" value="HelroG193264"/>
</dbReference>
<feature type="region of interest" description="Disordered" evidence="1">
    <location>
        <begin position="296"/>
        <end position="326"/>
    </location>
</feature>
<evidence type="ECO:0000313" key="4">
    <source>
        <dbReference type="Proteomes" id="UP000015101"/>
    </source>
</evidence>
<proteinExistence type="predicted"/>
<dbReference type="AlphaFoldDB" id="T1FUT3"/>
<feature type="compositionally biased region" description="Low complexity" evidence="1">
    <location>
        <begin position="310"/>
        <end position="326"/>
    </location>
</feature>
<dbReference type="GeneID" id="20212579"/>